<evidence type="ECO:0000313" key="1">
    <source>
        <dbReference type="EMBL" id="CAH1155150.1"/>
    </source>
</evidence>
<organism evidence="1 2">
    <name type="scientific">Phaedon cochleariae</name>
    <name type="common">Mustard beetle</name>
    <dbReference type="NCBI Taxonomy" id="80249"/>
    <lineage>
        <taxon>Eukaryota</taxon>
        <taxon>Metazoa</taxon>
        <taxon>Ecdysozoa</taxon>
        <taxon>Arthropoda</taxon>
        <taxon>Hexapoda</taxon>
        <taxon>Insecta</taxon>
        <taxon>Pterygota</taxon>
        <taxon>Neoptera</taxon>
        <taxon>Endopterygota</taxon>
        <taxon>Coleoptera</taxon>
        <taxon>Polyphaga</taxon>
        <taxon>Cucujiformia</taxon>
        <taxon>Chrysomeloidea</taxon>
        <taxon>Chrysomelidae</taxon>
        <taxon>Chrysomelinae</taxon>
        <taxon>Chrysomelini</taxon>
        <taxon>Phaedon</taxon>
    </lineage>
</organism>
<name>A0A9P0DLW8_PHACE</name>
<dbReference type="AlphaFoldDB" id="A0A9P0DLW8"/>
<proteinExistence type="predicted"/>
<accession>A0A9P0DLW8</accession>
<protein>
    <submittedName>
        <fullName evidence="1">Uncharacterized protein</fullName>
    </submittedName>
</protein>
<gene>
    <name evidence="1" type="ORF">PHAECO_LOCUS5712</name>
</gene>
<dbReference type="PANTHER" id="PTHR13422:SF12">
    <property type="entry name" value="SIN3-HDAC COMPLEX-ASSOCIATED FACTOR"/>
    <property type="match status" value="1"/>
</dbReference>
<keyword evidence="2" id="KW-1185">Reference proteome</keyword>
<dbReference type="InterPro" id="IPR026065">
    <property type="entry name" value="FAM60A"/>
</dbReference>
<dbReference type="GO" id="GO:0070822">
    <property type="term" value="C:Sin3-type complex"/>
    <property type="evidence" value="ECO:0007669"/>
    <property type="project" value="TreeGrafter"/>
</dbReference>
<dbReference type="OrthoDB" id="424302at2759"/>
<dbReference type="Pfam" id="PF15396">
    <property type="entry name" value="FAM60A"/>
    <property type="match status" value="1"/>
</dbReference>
<dbReference type="GO" id="GO:0030336">
    <property type="term" value="P:negative regulation of cell migration"/>
    <property type="evidence" value="ECO:0007669"/>
    <property type="project" value="TreeGrafter"/>
</dbReference>
<evidence type="ECO:0000313" key="2">
    <source>
        <dbReference type="Proteomes" id="UP001153737"/>
    </source>
</evidence>
<dbReference type="Proteomes" id="UP001153737">
    <property type="component" value="Chromosome 17"/>
</dbReference>
<dbReference type="EMBL" id="OU896723">
    <property type="protein sequence ID" value="CAH1155150.1"/>
    <property type="molecule type" value="Genomic_DNA"/>
</dbReference>
<dbReference type="PANTHER" id="PTHR13422">
    <property type="entry name" value="SIN3-HDAC COMPLEX-ASSOCIATED FACTOR"/>
    <property type="match status" value="1"/>
</dbReference>
<reference evidence="1" key="2">
    <citation type="submission" date="2022-10" db="EMBL/GenBank/DDBJ databases">
        <authorList>
            <consortium name="ENA_rothamsted_submissions"/>
            <consortium name="culmorum"/>
            <person name="King R."/>
        </authorList>
    </citation>
    <scope>NUCLEOTIDE SEQUENCE</scope>
</reference>
<reference evidence="1" key="1">
    <citation type="submission" date="2022-01" db="EMBL/GenBank/DDBJ databases">
        <authorList>
            <person name="King R."/>
        </authorList>
    </citation>
    <scope>NUCLEOTIDE SEQUENCE</scope>
</reference>
<sequence>MLSQTKMHLWYQKKTSEPPIPELTPPVNVHIEPEKDENTYVDVDYISEECLTSESTSTLISVNCSERLSFEKSSEEIRKKVSSEDCSKSVSVSDFVDLNYWKEERLCCGTVFRGLHNEVIIDPRLLRACPGRIRKGRKKEKLT</sequence>